<dbReference type="PANTHER" id="PTHR34590:SF10">
    <property type="entry name" value="RECEPTOR-LIKE PROTEIN KINASE HERK 1"/>
    <property type="match status" value="1"/>
</dbReference>
<evidence type="ECO:0000256" key="2">
    <source>
        <dbReference type="ARBA" id="ARBA00022679"/>
    </source>
</evidence>
<keyword evidence="4" id="KW-0067">ATP-binding</keyword>
<evidence type="ECO:0000259" key="6">
    <source>
        <dbReference type="Pfam" id="PF12819"/>
    </source>
</evidence>
<keyword evidence="3" id="KW-0547">Nucleotide-binding</keyword>
<protein>
    <recommendedName>
        <fullName evidence="6">Malectin-like domain-containing protein</fullName>
    </recommendedName>
</protein>
<evidence type="ECO:0000256" key="4">
    <source>
        <dbReference type="ARBA" id="ARBA00022840"/>
    </source>
</evidence>
<dbReference type="GO" id="GO:0016020">
    <property type="term" value="C:membrane"/>
    <property type="evidence" value="ECO:0007669"/>
    <property type="project" value="UniProtKB-SubCell"/>
</dbReference>
<name>A0A9R0WT86_TRITD</name>
<dbReference type="AlphaFoldDB" id="A0A9R0WT86"/>
<accession>A0A9R0WT86</accession>
<dbReference type="GO" id="GO:0004714">
    <property type="term" value="F:transmembrane receptor protein tyrosine kinase activity"/>
    <property type="evidence" value="ECO:0007669"/>
    <property type="project" value="InterPro"/>
</dbReference>
<keyword evidence="2" id="KW-0808">Transferase</keyword>
<comment type="subcellular location">
    <subcellularLocation>
        <location evidence="1">Membrane</location>
        <topology evidence="1">Single-pass type I membrane protein</topology>
    </subcellularLocation>
</comment>
<dbReference type="PANTHER" id="PTHR34590">
    <property type="entry name" value="OS03G0124300 PROTEIN-RELATED"/>
    <property type="match status" value="1"/>
</dbReference>
<feature type="domain" description="Malectin-like" evidence="6">
    <location>
        <begin position="4"/>
        <end position="96"/>
    </location>
</feature>
<dbReference type="Gramene" id="TRITD5Av1G206210.2">
    <property type="protein sequence ID" value="TRITD5Av1G206210.2"/>
    <property type="gene ID" value="TRITD5Av1G206210"/>
</dbReference>
<proteinExistence type="predicted"/>
<keyword evidence="8" id="KW-1185">Reference proteome</keyword>
<evidence type="ECO:0000256" key="3">
    <source>
        <dbReference type="ARBA" id="ARBA00022741"/>
    </source>
</evidence>
<gene>
    <name evidence="7" type="ORF">TRITD_5Av1G206210</name>
</gene>
<reference evidence="7 8" key="1">
    <citation type="submission" date="2017-09" db="EMBL/GenBank/DDBJ databases">
        <authorList>
            <consortium name="International Durum Wheat Genome Sequencing Consortium (IDWGSC)"/>
            <person name="Milanesi L."/>
        </authorList>
    </citation>
    <scope>NUCLEOTIDE SEQUENCE [LARGE SCALE GENOMIC DNA]</scope>
    <source>
        <strain evidence="8">cv. Svevo</strain>
    </source>
</reference>
<sequence length="117" mass="12607">MVAEPGFRYLIRLHFSDIVSKTLNSLYFNVYINGMMAVANLDLSSLTMGLAVAYYKDLIAESSSIINSTLLVQVGPNTIDSGDPNAILNGLEIMKISNEASSLDGLFSPKTSSEAEP</sequence>
<evidence type="ECO:0000256" key="1">
    <source>
        <dbReference type="ARBA" id="ARBA00004479"/>
    </source>
</evidence>
<dbReference type="GO" id="GO:0005524">
    <property type="term" value="F:ATP binding"/>
    <property type="evidence" value="ECO:0007669"/>
    <property type="project" value="UniProtKB-KW"/>
</dbReference>
<evidence type="ECO:0000256" key="5">
    <source>
        <dbReference type="ARBA" id="ARBA00023180"/>
    </source>
</evidence>
<evidence type="ECO:0000313" key="7">
    <source>
        <dbReference type="EMBL" id="VAI22192.1"/>
    </source>
</evidence>
<dbReference type="EMBL" id="LT934119">
    <property type="protein sequence ID" value="VAI22192.1"/>
    <property type="molecule type" value="Genomic_DNA"/>
</dbReference>
<organism evidence="7 8">
    <name type="scientific">Triticum turgidum subsp. durum</name>
    <name type="common">Durum wheat</name>
    <name type="synonym">Triticum durum</name>
    <dbReference type="NCBI Taxonomy" id="4567"/>
    <lineage>
        <taxon>Eukaryota</taxon>
        <taxon>Viridiplantae</taxon>
        <taxon>Streptophyta</taxon>
        <taxon>Embryophyta</taxon>
        <taxon>Tracheophyta</taxon>
        <taxon>Spermatophyta</taxon>
        <taxon>Magnoliopsida</taxon>
        <taxon>Liliopsida</taxon>
        <taxon>Poales</taxon>
        <taxon>Poaceae</taxon>
        <taxon>BOP clade</taxon>
        <taxon>Pooideae</taxon>
        <taxon>Triticodae</taxon>
        <taxon>Triticeae</taxon>
        <taxon>Triticinae</taxon>
        <taxon>Triticum</taxon>
    </lineage>
</organism>
<dbReference type="InterPro" id="IPR045272">
    <property type="entry name" value="ANXUR1/2-like"/>
</dbReference>
<keyword evidence="5" id="KW-0325">Glycoprotein</keyword>
<dbReference type="InterPro" id="IPR024788">
    <property type="entry name" value="Malectin-like_Carb-bd_dom"/>
</dbReference>
<dbReference type="Gene3D" id="2.60.120.430">
    <property type="entry name" value="Galactose-binding lectin"/>
    <property type="match status" value="1"/>
</dbReference>
<dbReference type="Proteomes" id="UP000324705">
    <property type="component" value="Chromosome 5A"/>
</dbReference>
<dbReference type="Pfam" id="PF12819">
    <property type="entry name" value="Malectin_like"/>
    <property type="match status" value="1"/>
</dbReference>
<evidence type="ECO:0000313" key="8">
    <source>
        <dbReference type="Proteomes" id="UP000324705"/>
    </source>
</evidence>